<organism evidence="9 10">
    <name type="scientific">Shewanella gelidii</name>
    <dbReference type="NCBI Taxonomy" id="1642821"/>
    <lineage>
        <taxon>Bacteria</taxon>
        <taxon>Pseudomonadati</taxon>
        <taxon>Pseudomonadota</taxon>
        <taxon>Gammaproteobacteria</taxon>
        <taxon>Alteromonadales</taxon>
        <taxon>Shewanellaceae</taxon>
        <taxon>Shewanella</taxon>
    </lineage>
</organism>
<keyword evidence="6" id="KW-0564">Palmitate</keyword>
<feature type="signal peptide" evidence="8">
    <location>
        <begin position="1"/>
        <end position="24"/>
    </location>
</feature>
<dbReference type="InterPro" id="IPR050490">
    <property type="entry name" value="Bact_solute-bd_prot1"/>
</dbReference>
<evidence type="ECO:0000256" key="6">
    <source>
        <dbReference type="ARBA" id="ARBA00023139"/>
    </source>
</evidence>
<keyword evidence="5" id="KW-0472">Membrane</keyword>
<evidence type="ECO:0000313" key="9">
    <source>
        <dbReference type="EMBL" id="GGI86802.1"/>
    </source>
</evidence>
<dbReference type="AlphaFoldDB" id="A0A917NCC3"/>
<dbReference type="InterPro" id="IPR014597">
    <property type="entry name" value="ABC_tp_sb"/>
</dbReference>
<dbReference type="Pfam" id="PF01547">
    <property type="entry name" value="SBP_bac_1"/>
    <property type="match status" value="1"/>
</dbReference>
<dbReference type="PANTHER" id="PTHR43649:SF33">
    <property type="entry name" value="POLYGALACTURONAN_RHAMNOGALACTURONAN-BINDING PROTEIN YTCQ"/>
    <property type="match status" value="1"/>
</dbReference>
<dbReference type="EMBL" id="BMPZ01000007">
    <property type="protein sequence ID" value="GGI86802.1"/>
    <property type="molecule type" value="Genomic_DNA"/>
</dbReference>
<keyword evidence="10" id="KW-1185">Reference proteome</keyword>
<evidence type="ECO:0000256" key="5">
    <source>
        <dbReference type="ARBA" id="ARBA00023136"/>
    </source>
</evidence>
<reference evidence="9" key="2">
    <citation type="submission" date="2020-09" db="EMBL/GenBank/DDBJ databases">
        <authorList>
            <person name="Sun Q."/>
            <person name="Ohkuma M."/>
        </authorList>
    </citation>
    <scope>NUCLEOTIDE SEQUENCE</scope>
    <source>
        <strain evidence="9">JCM 30804</strain>
    </source>
</reference>
<dbReference type="PIRSF" id="PIRSF035859">
    <property type="entry name" value="ABC_tp_sb"/>
    <property type="match status" value="1"/>
</dbReference>
<keyword evidence="3" id="KW-1003">Cell membrane</keyword>
<dbReference type="Proteomes" id="UP000613743">
    <property type="component" value="Unassembled WGS sequence"/>
</dbReference>
<feature type="chain" id="PRO_5038009031" description="Carbohydrate ABC transporter substrate-binding protein" evidence="8">
    <location>
        <begin position="25"/>
        <end position="568"/>
    </location>
</feature>
<evidence type="ECO:0000256" key="2">
    <source>
        <dbReference type="ARBA" id="ARBA00008520"/>
    </source>
</evidence>
<evidence type="ECO:0000256" key="3">
    <source>
        <dbReference type="ARBA" id="ARBA00022475"/>
    </source>
</evidence>
<dbReference type="Gene3D" id="3.40.190.10">
    <property type="entry name" value="Periplasmic binding protein-like II"/>
    <property type="match status" value="2"/>
</dbReference>
<dbReference type="GO" id="GO:0042597">
    <property type="term" value="C:periplasmic space"/>
    <property type="evidence" value="ECO:0007669"/>
    <property type="project" value="UniProtKB-SubCell"/>
</dbReference>
<keyword evidence="4 8" id="KW-0732">Signal</keyword>
<proteinExistence type="inferred from homology"/>
<sequence>MAFRCFSSYLLAFFCMFFGFHCVAASQIDSANLWIEEEFQPSTLSKSAQIAEMNWFIEAARPYKGMQIRVVSETLNTHEYEANRLAKAFYQITGIHVVHELTGEDDVVKKMSAQMLTGQNLYDAYISDSDLIGTHFRSGKVLVLSDFMQGQGKQVTLPSLDLNDFIGLKFTTGPDGKLYQLPDQQFANLYWYRHDWFSRPDFKRQFKDLYGYELGVPQNWQAYEDIAEFFGYHVKTIDGTRVYGHYDYAKPDPSVGWRISDAWLSMAGVGDIGLPNGLPVDEWGIRVDQCRPVGASVARGGALNSPAAKYAMRKYIDWLNKFAPEDSKRLTFKSSLKWLKGGQVAQQIFWYTAFVPDVISSNLAIVNPDGTPKWRVAPSPVGKYWRSGMKSGYQDAGSWTILKSTPLKNQQAAWLYAQFVVSKTVSLRKTMMTLTPIRRSDIDSQFMTAKAPYLGGLVEFYRSNARDVWTPTGTNVPDYPGMAQYWWRFISDIILGKLTVDEGMDQLANKMDQHLFELSHKQGVCSPQLNPIQSEQIWLDKPGSPKRFDPLNQRGRTLPYQEAINVWQ</sequence>
<protein>
    <recommendedName>
        <fullName evidence="11">Carbohydrate ABC transporter substrate-binding protein</fullName>
    </recommendedName>
</protein>
<evidence type="ECO:0000256" key="8">
    <source>
        <dbReference type="SAM" id="SignalP"/>
    </source>
</evidence>
<dbReference type="GO" id="GO:0022857">
    <property type="term" value="F:transmembrane transporter activity"/>
    <property type="evidence" value="ECO:0007669"/>
    <property type="project" value="InterPro"/>
</dbReference>
<comment type="similarity">
    <text evidence="2">Belongs to the bacterial solute-binding protein 1 family.</text>
</comment>
<dbReference type="InterPro" id="IPR006059">
    <property type="entry name" value="SBP"/>
</dbReference>
<dbReference type="PANTHER" id="PTHR43649">
    <property type="entry name" value="ARABINOSE-BINDING PROTEIN-RELATED"/>
    <property type="match status" value="1"/>
</dbReference>
<evidence type="ECO:0008006" key="11">
    <source>
        <dbReference type="Google" id="ProtNLM"/>
    </source>
</evidence>
<name>A0A917NCC3_9GAMM</name>
<keyword evidence="7" id="KW-0449">Lipoprotein</keyword>
<comment type="subcellular location">
    <subcellularLocation>
        <location evidence="1">Periplasm</location>
    </subcellularLocation>
</comment>
<evidence type="ECO:0000256" key="4">
    <source>
        <dbReference type="ARBA" id="ARBA00022729"/>
    </source>
</evidence>
<accession>A0A917NCC3</accession>
<evidence type="ECO:0000313" key="10">
    <source>
        <dbReference type="Proteomes" id="UP000613743"/>
    </source>
</evidence>
<comment type="caution">
    <text evidence="9">The sequence shown here is derived from an EMBL/GenBank/DDBJ whole genome shotgun (WGS) entry which is preliminary data.</text>
</comment>
<dbReference type="SUPFAM" id="SSF53850">
    <property type="entry name" value="Periplasmic binding protein-like II"/>
    <property type="match status" value="1"/>
</dbReference>
<evidence type="ECO:0000256" key="7">
    <source>
        <dbReference type="ARBA" id="ARBA00023288"/>
    </source>
</evidence>
<dbReference type="RefSeq" id="WP_188921476.1">
    <property type="nucleotide sequence ID" value="NZ_BMPZ01000007.1"/>
</dbReference>
<gene>
    <name evidence="9" type="ORF">GCM10009332_25190</name>
</gene>
<evidence type="ECO:0000256" key="1">
    <source>
        <dbReference type="ARBA" id="ARBA00004418"/>
    </source>
</evidence>
<reference evidence="9" key="1">
    <citation type="journal article" date="2014" name="Int. J. Syst. Evol. Microbiol.">
        <title>Complete genome sequence of Corynebacterium casei LMG S-19264T (=DSM 44701T), isolated from a smear-ripened cheese.</title>
        <authorList>
            <consortium name="US DOE Joint Genome Institute (JGI-PGF)"/>
            <person name="Walter F."/>
            <person name="Albersmeier A."/>
            <person name="Kalinowski J."/>
            <person name="Ruckert C."/>
        </authorList>
    </citation>
    <scope>NUCLEOTIDE SEQUENCE</scope>
    <source>
        <strain evidence="9">JCM 30804</strain>
    </source>
</reference>